<evidence type="ECO:0000259" key="2">
    <source>
        <dbReference type="Pfam" id="PF01979"/>
    </source>
</evidence>
<evidence type="ECO:0000313" key="3">
    <source>
        <dbReference type="EMBL" id="MBB6093034.1"/>
    </source>
</evidence>
<dbReference type="EMBL" id="JACHHZ010000002">
    <property type="protein sequence ID" value="MBB6093034.1"/>
    <property type="molecule type" value="Genomic_DNA"/>
</dbReference>
<reference evidence="3 4" key="1">
    <citation type="submission" date="2020-08" db="EMBL/GenBank/DDBJ databases">
        <title>Genomic Encyclopedia of Type Strains, Phase IV (KMG-IV): sequencing the most valuable type-strain genomes for metagenomic binning, comparative biology and taxonomic classification.</title>
        <authorList>
            <person name="Goeker M."/>
        </authorList>
    </citation>
    <scope>NUCLEOTIDE SEQUENCE [LARGE SCALE GENOMIC DNA]</scope>
    <source>
        <strain evidence="3 4">DSM 26723</strain>
    </source>
</reference>
<dbReference type="Proteomes" id="UP000588068">
    <property type="component" value="Unassembled WGS sequence"/>
</dbReference>
<name>A0A841HKC9_9GAMM</name>
<evidence type="ECO:0000313" key="4">
    <source>
        <dbReference type="Proteomes" id="UP000588068"/>
    </source>
</evidence>
<evidence type="ECO:0000256" key="1">
    <source>
        <dbReference type="SAM" id="SignalP"/>
    </source>
</evidence>
<dbReference type="InterPro" id="IPR051781">
    <property type="entry name" value="Metallo-dep_Hydrolase"/>
</dbReference>
<accession>A0A841HKC9</accession>
<feature type="signal peptide" evidence="1">
    <location>
        <begin position="1"/>
        <end position="20"/>
    </location>
</feature>
<keyword evidence="4" id="KW-1185">Reference proteome</keyword>
<dbReference type="PANTHER" id="PTHR43135">
    <property type="entry name" value="ALPHA-D-RIBOSE 1-METHYLPHOSPHONATE 5-TRIPHOSPHATE DIPHOSPHATASE"/>
    <property type="match status" value="1"/>
</dbReference>
<comment type="caution">
    <text evidence="3">The sequence shown here is derived from an EMBL/GenBank/DDBJ whole genome shotgun (WGS) entry which is preliminary data.</text>
</comment>
<keyword evidence="3" id="KW-0378">Hydrolase</keyword>
<dbReference type="AlphaFoldDB" id="A0A841HKC9"/>
<dbReference type="GO" id="GO:0016810">
    <property type="term" value="F:hydrolase activity, acting on carbon-nitrogen (but not peptide) bonds"/>
    <property type="evidence" value="ECO:0007669"/>
    <property type="project" value="InterPro"/>
</dbReference>
<dbReference type="RefSeq" id="WP_184331021.1">
    <property type="nucleotide sequence ID" value="NZ_JACHHZ010000002.1"/>
</dbReference>
<sequence length="431" mass="45174">MKPMNLVATLLAGLAISCVAGGAEERPIVLKASHLFDSKSGRLTDGGVVVIQGDRITAIGGGATLPANAQVIDLGNATLLPGFIDAHVHLGSELQKDFFRAFHTNMFRFPVEQSHYAALYAKRTLDAGFTTVRNLGASDFVDIGLRNAINAGVTPGPRMITAAHSVGSTAGHCDNSPFPPDLIEPSGPIDGVCNGADECRAAVRYQMKWGADVIKICASGGVLSEADPVDVPQLTTEELTAIMSEAHAWKKKVAAHSHGDVAAKLAIDAGVDSIEHASFLTEQTLQLMKSKGTYLVPTRLAVYWVNKEAANLPPAIAEKARAAYAAHEKMFRSALKIGVPIAFGTDSGVSPHGMNAKEFALLTEIGMTPAAALISGTRESAKLLGVDAEVGTLETGKSADIVAVPGNVLENIAATEAPLFVMKRGQIVKQP</sequence>
<dbReference type="InterPro" id="IPR057744">
    <property type="entry name" value="OTAase-like"/>
</dbReference>
<dbReference type="CDD" id="cd01299">
    <property type="entry name" value="Met_dep_hydrolase_A"/>
    <property type="match status" value="1"/>
</dbReference>
<dbReference type="Gene3D" id="2.30.40.10">
    <property type="entry name" value="Urease, subunit C, domain 1"/>
    <property type="match status" value="1"/>
</dbReference>
<gene>
    <name evidence="3" type="ORF">HNQ60_001912</name>
</gene>
<organism evidence="3 4">
    <name type="scientific">Povalibacter uvarum</name>
    <dbReference type="NCBI Taxonomy" id="732238"/>
    <lineage>
        <taxon>Bacteria</taxon>
        <taxon>Pseudomonadati</taxon>
        <taxon>Pseudomonadota</taxon>
        <taxon>Gammaproteobacteria</taxon>
        <taxon>Steroidobacterales</taxon>
        <taxon>Steroidobacteraceae</taxon>
        <taxon>Povalibacter</taxon>
    </lineage>
</organism>
<dbReference type="Gene3D" id="3.20.20.140">
    <property type="entry name" value="Metal-dependent hydrolases"/>
    <property type="match status" value="1"/>
</dbReference>
<dbReference type="InterPro" id="IPR011059">
    <property type="entry name" value="Metal-dep_hydrolase_composite"/>
</dbReference>
<feature type="chain" id="PRO_5032315725" evidence="1">
    <location>
        <begin position="21"/>
        <end position="431"/>
    </location>
</feature>
<dbReference type="SUPFAM" id="SSF51556">
    <property type="entry name" value="Metallo-dependent hydrolases"/>
    <property type="match status" value="1"/>
</dbReference>
<dbReference type="PROSITE" id="PS51257">
    <property type="entry name" value="PROKAR_LIPOPROTEIN"/>
    <property type="match status" value="1"/>
</dbReference>
<dbReference type="InterPro" id="IPR006680">
    <property type="entry name" value="Amidohydro-rel"/>
</dbReference>
<keyword evidence="1" id="KW-0732">Signal</keyword>
<dbReference type="PANTHER" id="PTHR43135:SF3">
    <property type="entry name" value="ALPHA-D-RIBOSE 1-METHYLPHOSPHONATE 5-TRIPHOSPHATE DIPHOSPHATASE"/>
    <property type="match status" value="1"/>
</dbReference>
<dbReference type="Pfam" id="PF01979">
    <property type="entry name" value="Amidohydro_1"/>
    <property type="match status" value="1"/>
</dbReference>
<protein>
    <submittedName>
        <fullName evidence="3">Imidazolonepropionase-like amidohydrolase</fullName>
    </submittedName>
</protein>
<feature type="domain" description="Amidohydrolase-related" evidence="2">
    <location>
        <begin position="78"/>
        <end position="428"/>
    </location>
</feature>
<dbReference type="InterPro" id="IPR032466">
    <property type="entry name" value="Metal_Hydrolase"/>
</dbReference>
<dbReference type="SUPFAM" id="SSF51338">
    <property type="entry name" value="Composite domain of metallo-dependent hydrolases"/>
    <property type="match status" value="1"/>
</dbReference>
<proteinExistence type="predicted"/>